<dbReference type="PANTHER" id="PTHR14494:SF0">
    <property type="entry name" value="ALADIN"/>
    <property type="match status" value="1"/>
</dbReference>
<dbReference type="InterPro" id="IPR045139">
    <property type="entry name" value="Aladin"/>
</dbReference>
<dbReference type="InterPro" id="IPR057403">
    <property type="entry name" value="Beta-prop_Aladin"/>
</dbReference>
<dbReference type="Gene3D" id="2.130.10.10">
    <property type="entry name" value="YVTN repeat-like/Quinoprotein amine dehydrogenase"/>
    <property type="match status" value="1"/>
</dbReference>
<dbReference type="Proteomes" id="UP001190700">
    <property type="component" value="Unassembled WGS sequence"/>
</dbReference>
<proteinExistence type="predicted"/>
<dbReference type="AlphaFoldDB" id="A0AAE0BFH7"/>
<keyword evidence="3" id="KW-1185">Reference proteome</keyword>
<dbReference type="GO" id="GO:0005643">
    <property type="term" value="C:nuclear pore"/>
    <property type="evidence" value="ECO:0007669"/>
    <property type="project" value="TreeGrafter"/>
</dbReference>
<reference evidence="2 3" key="1">
    <citation type="journal article" date="2015" name="Genome Biol. Evol.">
        <title>Comparative Genomics of a Bacterivorous Green Alga Reveals Evolutionary Causalities and Consequences of Phago-Mixotrophic Mode of Nutrition.</title>
        <authorList>
            <person name="Burns J.A."/>
            <person name="Paasch A."/>
            <person name="Narechania A."/>
            <person name="Kim E."/>
        </authorList>
    </citation>
    <scope>NUCLEOTIDE SEQUENCE [LARGE SCALE GENOMIC DNA]</scope>
    <source>
        <strain evidence="2 3">PLY_AMNH</strain>
    </source>
</reference>
<dbReference type="SMART" id="SM00320">
    <property type="entry name" value="WD40"/>
    <property type="match status" value="4"/>
</dbReference>
<dbReference type="InterPro" id="IPR001680">
    <property type="entry name" value="WD40_rpt"/>
</dbReference>
<protein>
    <recommendedName>
        <fullName evidence="1">Aladin seven-bladed propeller domain-containing protein</fullName>
    </recommendedName>
</protein>
<evidence type="ECO:0000313" key="3">
    <source>
        <dbReference type="Proteomes" id="UP001190700"/>
    </source>
</evidence>
<dbReference type="PANTHER" id="PTHR14494">
    <property type="entry name" value="ALADIN/ADRACALIN/AAAS"/>
    <property type="match status" value="1"/>
</dbReference>
<sequence>MVELTLSEIAGQLVLTKLDGSRLNFSPETQADHIAPPRINLKEARAPTLNRLVQNGVDPQGMNVPTFNITSARSLRDLIILTQHVFFELLGTLFYKVIFEISAMLDLMKRRPGTPAAALPTCPDPQLAWHRDRHRLAASVNNTVLVYNTAGEQLPEEQLLFEDPLQTGVSSVSWRPASASTMAVACNRGVIVWSLKLPRGELEDEAWALSRGRYKMALLQHPGHFPTRDLDWSPCGKYLVSCSAKSSTTMVVWNVATGEATPLRASLGGIYLVRWSPCGSYVFAAFSTGQFMVLETHTWTHEKWGSVGDGCVKHACWGPSKATPTLLLALDKPVGGVQVLSLQFSSPAPLLNAHLLPLPLKEIDVEGSELRVTKIAWDLTGSRLALLLGGGHARAGQVALYATKTLPVLAGHFIGFITGHIPMIPSGEDL</sequence>
<accession>A0AAE0BFH7</accession>
<gene>
    <name evidence="2" type="ORF">CYMTET_54852</name>
</gene>
<dbReference type="InterPro" id="IPR015943">
    <property type="entry name" value="WD40/YVTN_repeat-like_dom_sf"/>
</dbReference>
<dbReference type="GO" id="GO:0006913">
    <property type="term" value="P:nucleocytoplasmic transport"/>
    <property type="evidence" value="ECO:0007669"/>
    <property type="project" value="TreeGrafter"/>
</dbReference>
<organism evidence="2 3">
    <name type="scientific">Cymbomonas tetramitiformis</name>
    <dbReference type="NCBI Taxonomy" id="36881"/>
    <lineage>
        <taxon>Eukaryota</taxon>
        <taxon>Viridiplantae</taxon>
        <taxon>Chlorophyta</taxon>
        <taxon>Pyramimonadophyceae</taxon>
        <taxon>Pyramimonadales</taxon>
        <taxon>Pyramimonadaceae</taxon>
        <taxon>Cymbomonas</taxon>
    </lineage>
</organism>
<comment type="caution">
    <text evidence="2">The sequence shown here is derived from an EMBL/GenBank/DDBJ whole genome shotgun (WGS) entry which is preliminary data.</text>
</comment>
<name>A0AAE0BFH7_9CHLO</name>
<dbReference type="Pfam" id="PF25460">
    <property type="entry name" value="Beta-prop_Aladin"/>
    <property type="match status" value="1"/>
</dbReference>
<evidence type="ECO:0000259" key="1">
    <source>
        <dbReference type="Pfam" id="PF25460"/>
    </source>
</evidence>
<dbReference type="SUPFAM" id="SSF82171">
    <property type="entry name" value="DPP6 N-terminal domain-like"/>
    <property type="match status" value="1"/>
</dbReference>
<feature type="domain" description="Aladin seven-bladed propeller" evidence="1">
    <location>
        <begin position="126"/>
        <end position="422"/>
    </location>
</feature>
<evidence type="ECO:0000313" key="2">
    <source>
        <dbReference type="EMBL" id="KAK3234920.1"/>
    </source>
</evidence>
<dbReference type="EMBL" id="LGRX02035421">
    <property type="protein sequence ID" value="KAK3234920.1"/>
    <property type="molecule type" value="Genomic_DNA"/>
</dbReference>